<accession>A0A1C9EH30</accession>
<protein>
    <submittedName>
        <fullName evidence="1">Uncharacterized protein</fullName>
    </submittedName>
</protein>
<evidence type="ECO:0000313" key="2">
    <source>
        <dbReference type="Proteomes" id="UP000204231"/>
    </source>
</evidence>
<dbReference type="EMBL" id="KX752698">
    <property type="protein sequence ID" value="AON96776.1"/>
    <property type="molecule type" value="Genomic_DNA"/>
</dbReference>
<dbReference type="GeneID" id="29066423"/>
<sequence length="55" mass="5768">MRTSDFRDDPRAEIYGPLWEAMAAQGVGPHIVTAKDGRAALCGGPGACYVCGKEA</sequence>
<gene>
    <name evidence="1" type="ORF">SEA_TONENILI_25</name>
</gene>
<dbReference type="RefSeq" id="YP_009287889.1">
    <property type="nucleotide sequence ID" value="NC_031080.1"/>
</dbReference>
<organism evidence="1 2">
    <name type="scientific">Mycobacterium phage Tonenili</name>
    <dbReference type="NCBI Taxonomy" id="1891703"/>
    <lineage>
        <taxon>Viruses</taxon>
        <taxon>Duplodnaviria</taxon>
        <taxon>Heunggongvirae</taxon>
        <taxon>Uroviricota</taxon>
        <taxon>Caudoviricetes</taxon>
        <taxon>Ceeclamvirinae</taxon>
        <taxon>Bixzunavirus</taxon>
        <taxon>Bixzunavirus tonenili</taxon>
    </lineage>
</organism>
<name>A0A1C9EH30_9CAUD</name>
<dbReference type="Proteomes" id="UP000204231">
    <property type="component" value="Segment"/>
</dbReference>
<proteinExistence type="predicted"/>
<reference evidence="1 2" key="1">
    <citation type="submission" date="2016-08" db="EMBL/GenBank/DDBJ databases">
        <authorList>
            <person name="Acevedo E."/>
            <person name="Azhar M."/>
            <person name="Golebiewska U.P."/>
            <person name="Grzywna D."/>
            <person name="Guardiola R."/>
            <person name="Jackson O."/>
            <person name="John N."/>
            <person name="Kanavatsas C."/>
            <person name="Khan S."/>
            <person name="Leong J."/>
            <person name="Mansilla E."/>
            <person name="Muladjanov Y."/>
            <person name="Nouel J."/>
            <person name="Oh S."/>
            <person name="Oppedisano M."/>
            <person name="Sajid A."/>
            <person name="Samper M."/>
            <person name="Ugbeva O."/>
            <person name="Delesalle V.A."/>
            <person name="Garlena R.A."/>
            <person name="Russell D.A."/>
            <person name="Pope W.H."/>
            <person name="Jacobs-Sera D."/>
            <person name="Hendrix R.W."/>
            <person name="Hatfull G.F."/>
        </authorList>
    </citation>
    <scope>NUCLEOTIDE SEQUENCE [LARGE SCALE GENOMIC DNA]</scope>
</reference>
<keyword evidence="2" id="KW-1185">Reference proteome</keyword>
<evidence type="ECO:0000313" key="1">
    <source>
        <dbReference type="EMBL" id="AON96776.1"/>
    </source>
</evidence>
<dbReference type="KEGG" id="vg:29066423"/>